<proteinExistence type="predicted"/>
<evidence type="ECO:0000313" key="3">
    <source>
        <dbReference type="Proteomes" id="UP000750711"/>
    </source>
</evidence>
<feature type="non-terminal residue" evidence="2">
    <location>
        <position position="198"/>
    </location>
</feature>
<feature type="compositionally biased region" description="Polar residues" evidence="1">
    <location>
        <begin position="145"/>
        <end position="154"/>
    </location>
</feature>
<name>A0A9P8IHP4_9PEZI</name>
<evidence type="ECO:0000256" key="1">
    <source>
        <dbReference type="SAM" id="MobiDB-lite"/>
    </source>
</evidence>
<dbReference type="Proteomes" id="UP000750711">
    <property type="component" value="Unassembled WGS sequence"/>
</dbReference>
<organism evidence="2 3">
    <name type="scientific">Trichoglossum hirsutum</name>
    <dbReference type="NCBI Taxonomy" id="265104"/>
    <lineage>
        <taxon>Eukaryota</taxon>
        <taxon>Fungi</taxon>
        <taxon>Dikarya</taxon>
        <taxon>Ascomycota</taxon>
        <taxon>Pezizomycotina</taxon>
        <taxon>Geoglossomycetes</taxon>
        <taxon>Geoglossales</taxon>
        <taxon>Geoglossaceae</taxon>
        <taxon>Trichoglossum</taxon>
    </lineage>
</organism>
<evidence type="ECO:0000313" key="2">
    <source>
        <dbReference type="EMBL" id="KAH0548579.1"/>
    </source>
</evidence>
<dbReference type="EMBL" id="JAGHQM010002519">
    <property type="protein sequence ID" value="KAH0548579.1"/>
    <property type="molecule type" value="Genomic_DNA"/>
</dbReference>
<keyword evidence="3" id="KW-1185">Reference proteome</keyword>
<feature type="compositionally biased region" description="Low complexity" evidence="1">
    <location>
        <begin position="105"/>
        <end position="121"/>
    </location>
</feature>
<feature type="region of interest" description="Disordered" evidence="1">
    <location>
        <begin position="44"/>
        <end position="165"/>
    </location>
</feature>
<protein>
    <submittedName>
        <fullName evidence="2">Uncharacterized protein</fullName>
    </submittedName>
</protein>
<reference evidence="2" key="1">
    <citation type="submission" date="2021-03" db="EMBL/GenBank/DDBJ databases">
        <title>Comparative genomics and phylogenomic investigation of the class Geoglossomycetes provide insights into ecological specialization and systematics.</title>
        <authorList>
            <person name="Melie T."/>
            <person name="Pirro S."/>
            <person name="Miller A.N."/>
            <person name="Quandt A."/>
        </authorList>
    </citation>
    <scope>NUCLEOTIDE SEQUENCE</scope>
    <source>
        <strain evidence="2">CAQ_001_2017</strain>
    </source>
</reference>
<gene>
    <name evidence="2" type="ORF">GP486_007878</name>
</gene>
<accession>A0A9P8IHP4</accession>
<dbReference type="AlphaFoldDB" id="A0A9P8IHP4"/>
<comment type="caution">
    <text evidence="2">The sequence shown here is derived from an EMBL/GenBank/DDBJ whole genome shotgun (WGS) entry which is preliminary data.</text>
</comment>
<sequence length="198" mass="21432">MNIVDDHNQLRACSANVGLHDPVSLSAASASIFYWNTMKRKFDVESSPDQLDTPKRRRLPASGAVQDEDGDTIKLQEAVTPTKRRRGRPPGSKNKPVATHNGALTATNSPAANSPAANSPAKEIPSADTDTAKDIFSTPKKTGGSILQSSTPTVVRNADRSARRKSVRTLIQRTISGGLSDEDDLDEEDTLARRIWNE</sequence>